<evidence type="ECO:0000256" key="3">
    <source>
        <dbReference type="ARBA" id="ARBA00022691"/>
    </source>
</evidence>
<comment type="caution">
    <text evidence="4">The sequence shown here is derived from an EMBL/GenBank/DDBJ whole genome shotgun (WGS) entry which is preliminary data.</text>
</comment>
<gene>
    <name evidence="4" type="ORF">GCM10014713_23390</name>
</gene>
<evidence type="ECO:0000313" key="5">
    <source>
        <dbReference type="Proteomes" id="UP000619486"/>
    </source>
</evidence>
<accession>A0A918H0G5</accession>
<dbReference type="PANTHER" id="PTHR10509:SF14">
    <property type="entry name" value="CAFFEOYL-COA O-METHYLTRANSFERASE 3-RELATED"/>
    <property type="match status" value="1"/>
</dbReference>
<keyword evidence="5" id="KW-1185">Reference proteome</keyword>
<sequence>MNLMTQEQWNAVDGYFNSLLIEEDDALAAAARAHIDFELPDLAVARNQGKLLHLLARIHGARRVLEIGTFGGYSTIWLARALPEGGRLVTIEWEASFAEAAAAHIERAGVAGMVEQHVGKALDILPALAGSGADPFDLVFIDANKPDIPEYFSWALKLSRPGGVVVVDNVVLGGAVADPDHQDRGVQGVRRFHDMLAEEPRVTATSIQTVGAKGYDGFTLALISS</sequence>
<dbReference type="GO" id="GO:0008171">
    <property type="term" value="F:O-methyltransferase activity"/>
    <property type="evidence" value="ECO:0007669"/>
    <property type="project" value="InterPro"/>
</dbReference>
<dbReference type="AlphaFoldDB" id="A0A918H0G5"/>
<dbReference type="InterPro" id="IPR002935">
    <property type="entry name" value="SAM_O-MeTrfase"/>
</dbReference>
<keyword evidence="2" id="KW-0808">Transferase</keyword>
<evidence type="ECO:0000256" key="2">
    <source>
        <dbReference type="ARBA" id="ARBA00022679"/>
    </source>
</evidence>
<evidence type="ECO:0000313" key="4">
    <source>
        <dbReference type="EMBL" id="GGT29175.1"/>
    </source>
</evidence>
<reference evidence="4" key="1">
    <citation type="journal article" date="2014" name="Int. J. Syst. Evol. Microbiol.">
        <title>Complete genome sequence of Corynebacterium casei LMG S-19264T (=DSM 44701T), isolated from a smear-ripened cheese.</title>
        <authorList>
            <consortium name="US DOE Joint Genome Institute (JGI-PGF)"/>
            <person name="Walter F."/>
            <person name="Albersmeier A."/>
            <person name="Kalinowski J."/>
            <person name="Ruckert C."/>
        </authorList>
    </citation>
    <scope>NUCLEOTIDE SEQUENCE</scope>
    <source>
        <strain evidence="4">JCM 3172</strain>
    </source>
</reference>
<dbReference type="GO" id="GO:0032259">
    <property type="term" value="P:methylation"/>
    <property type="evidence" value="ECO:0007669"/>
    <property type="project" value="UniProtKB-KW"/>
</dbReference>
<keyword evidence="1" id="KW-0489">Methyltransferase</keyword>
<organism evidence="4 5">
    <name type="scientific">Streptomyces purpureus</name>
    <dbReference type="NCBI Taxonomy" id="1951"/>
    <lineage>
        <taxon>Bacteria</taxon>
        <taxon>Bacillati</taxon>
        <taxon>Actinomycetota</taxon>
        <taxon>Actinomycetes</taxon>
        <taxon>Kitasatosporales</taxon>
        <taxon>Streptomycetaceae</taxon>
        <taxon>Streptomyces</taxon>
    </lineage>
</organism>
<dbReference type="Gene3D" id="3.40.50.150">
    <property type="entry name" value="Vaccinia Virus protein VP39"/>
    <property type="match status" value="1"/>
</dbReference>
<dbReference type="EMBL" id="BMQQ01000007">
    <property type="protein sequence ID" value="GGT29175.1"/>
    <property type="molecule type" value="Genomic_DNA"/>
</dbReference>
<dbReference type="PROSITE" id="PS51682">
    <property type="entry name" value="SAM_OMT_I"/>
    <property type="match status" value="1"/>
</dbReference>
<dbReference type="PANTHER" id="PTHR10509">
    <property type="entry name" value="O-METHYLTRANSFERASE-RELATED"/>
    <property type="match status" value="1"/>
</dbReference>
<name>A0A918H0G5_9ACTN</name>
<dbReference type="Pfam" id="PF01596">
    <property type="entry name" value="Methyltransf_3"/>
    <property type="match status" value="1"/>
</dbReference>
<dbReference type="SUPFAM" id="SSF53335">
    <property type="entry name" value="S-adenosyl-L-methionine-dependent methyltransferases"/>
    <property type="match status" value="1"/>
</dbReference>
<dbReference type="InterPro" id="IPR029063">
    <property type="entry name" value="SAM-dependent_MTases_sf"/>
</dbReference>
<dbReference type="InterPro" id="IPR050362">
    <property type="entry name" value="Cation-dep_OMT"/>
</dbReference>
<dbReference type="GO" id="GO:0008757">
    <property type="term" value="F:S-adenosylmethionine-dependent methyltransferase activity"/>
    <property type="evidence" value="ECO:0007669"/>
    <property type="project" value="TreeGrafter"/>
</dbReference>
<keyword evidence="3" id="KW-0949">S-adenosyl-L-methionine</keyword>
<dbReference type="Proteomes" id="UP000619486">
    <property type="component" value="Unassembled WGS sequence"/>
</dbReference>
<protein>
    <submittedName>
        <fullName evidence="4">O-methyltransferase</fullName>
    </submittedName>
</protein>
<reference evidence="4" key="2">
    <citation type="submission" date="2020-09" db="EMBL/GenBank/DDBJ databases">
        <authorList>
            <person name="Sun Q."/>
            <person name="Ohkuma M."/>
        </authorList>
    </citation>
    <scope>NUCLEOTIDE SEQUENCE</scope>
    <source>
        <strain evidence="4">JCM 3172</strain>
    </source>
</reference>
<evidence type="ECO:0000256" key="1">
    <source>
        <dbReference type="ARBA" id="ARBA00022603"/>
    </source>
</evidence>
<proteinExistence type="predicted"/>